<dbReference type="CDD" id="cd00156">
    <property type="entry name" value="REC"/>
    <property type="match status" value="1"/>
</dbReference>
<evidence type="ECO:0000259" key="11">
    <source>
        <dbReference type="PROSITE" id="PS50110"/>
    </source>
</evidence>
<dbReference type="Gene3D" id="3.40.50.2300">
    <property type="match status" value="2"/>
</dbReference>
<reference evidence="12 13" key="1">
    <citation type="journal article" date="2023" name="Int. J. Syst. Evol. Microbiol.">
        <title>Physiological and genomic analyses of cobalamin (vitamin B12)-auxotrophy of Lysobacter auxotrophicus sp. nov., a methionine-auxotrophic chitinolytic bacterium isolated from chitin-treated soil.</title>
        <authorList>
            <person name="Saito A."/>
            <person name="Dohra H."/>
            <person name="Hamada M."/>
            <person name="Moriuchi R."/>
            <person name="Kotsuchibashi Y."/>
            <person name="Mori K."/>
        </authorList>
    </citation>
    <scope>NUCLEOTIDE SEQUENCE [LARGE SCALE GENOMIC DNA]</scope>
    <source>
        <strain evidence="12 13">5-21a</strain>
    </source>
</reference>
<dbReference type="SUPFAM" id="SSF52172">
    <property type="entry name" value="CheY-like"/>
    <property type="match status" value="2"/>
</dbReference>
<dbReference type="InterPro" id="IPR004358">
    <property type="entry name" value="Sig_transdc_His_kin-like_C"/>
</dbReference>
<keyword evidence="8" id="KW-0902">Two-component regulatory system</keyword>
<dbReference type="PROSITE" id="PS50110">
    <property type="entry name" value="RESPONSE_REGULATORY"/>
    <property type="match status" value="2"/>
</dbReference>
<protein>
    <recommendedName>
        <fullName evidence="2">histidine kinase</fullName>
        <ecNumber evidence="2">2.7.13.3</ecNumber>
    </recommendedName>
</protein>
<evidence type="ECO:0000256" key="6">
    <source>
        <dbReference type="ARBA" id="ARBA00022777"/>
    </source>
</evidence>
<evidence type="ECO:0000256" key="7">
    <source>
        <dbReference type="ARBA" id="ARBA00022840"/>
    </source>
</evidence>
<dbReference type="PANTHER" id="PTHR43065">
    <property type="entry name" value="SENSOR HISTIDINE KINASE"/>
    <property type="match status" value="1"/>
</dbReference>
<evidence type="ECO:0000313" key="13">
    <source>
        <dbReference type="Proteomes" id="UP001317822"/>
    </source>
</evidence>
<feature type="domain" description="Histidine kinase" evidence="10">
    <location>
        <begin position="159"/>
        <end position="369"/>
    </location>
</feature>
<dbReference type="SMART" id="SM00448">
    <property type="entry name" value="REC"/>
    <property type="match status" value="2"/>
</dbReference>
<gene>
    <name evidence="12" type="ORF">LA521A_25750</name>
</gene>
<evidence type="ECO:0000259" key="10">
    <source>
        <dbReference type="PROSITE" id="PS50109"/>
    </source>
</evidence>
<keyword evidence="13" id="KW-1185">Reference proteome</keyword>
<evidence type="ECO:0000256" key="2">
    <source>
        <dbReference type="ARBA" id="ARBA00012438"/>
    </source>
</evidence>
<evidence type="ECO:0000256" key="4">
    <source>
        <dbReference type="ARBA" id="ARBA00022679"/>
    </source>
</evidence>
<dbReference type="InterPro" id="IPR011006">
    <property type="entry name" value="CheY-like_superfamily"/>
</dbReference>
<evidence type="ECO:0000256" key="9">
    <source>
        <dbReference type="PROSITE-ProRule" id="PRU00169"/>
    </source>
</evidence>
<dbReference type="InterPro" id="IPR003594">
    <property type="entry name" value="HATPase_dom"/>
</dbReference>
<dbReference type="SUPFAM" id="SSF47384">
    <property type="entry name" value="Homodimeric domain of signal transducing histidine kinase"/>
    <property type="match status" value="1"/>
</dbReference>
<dbReference type="Pfam" id="PF02518">
    <property type="entry name" value="HATPase_c"/>
    <property type="match status" value="1"/>
</dbReference>
<feature type="domain" description="Response regulatory" evidence="11">
    <location>
        <begin position="388"/>
        <end position="503"/>
    </location>
</feature>
<keyword evidence="6" id="KW-0418">Kinase</keyword>
<name>A0ABN6UM27_9GAMM</name>
<dbReference type="InterPro" id="IPR036890">
    <property type="entry name" value="HATPase_C_sf"/>
</dbReference>
<evidence type="ECO:0000256" key="8">
    <source>
        <dbReference type="ARBA" id="ARBA00023012"/>
    </source>
</evidence>
<dbReference type="Pfam" id="PF00072">
    <property type="entry name" value="Response_reg"/>
    <property type="match status" value="1"/>
</dbReference>
<evidence type="ECO:0000256" key="1">
    <source>
        <dbReference type="ARBA" id="ARBA00000085"/>
    </source>
</evidence>
<keyword evidence="7" id="KW-0067">ATP-binding</keyword>
<organism evidence="12 13">
    <name type="scientific">Lysobacter auxotrophicus</name>
    <dbReference type="NCBI Taxonomy" id="2992573"/>
    <lineage>
        <taxon>Bacteria</taxon>
        <taxon>Pseudomonadati</taxon>
        <taxon>Pseudomonadota</taxon>
        <taxon>Gammaproteobacteria</taxon>
        <taxon>Lysobacterales</taxon>
        <taxon>Lysobacteraceae</taxon>
        <taxon>Lysobacter</taxon>
    </lineage>
</organism>
<dbReference type="SUPFAM" id="SSF55874">
    <property type="entry name" value="ATPase domain of HSP90 chaperone/DNA topoisomerase II/histidine kinase"/>
    <property type="match status" value="1"/>
</dbReference>
<accession>A0ABN6UM27</accession>
<dbReference type="Proteomes" id="UP001317822">
    <property type="component" value="Chromosome"/>
</dbReference>
<evidence type="ECO:0000313" key="12">
    <source>
        <dbReference type="EMBL" id="BDU17374.1"/>
    </source>
</evidence>
<dbReference type="SMART" id="SM00387">
    <property type="entry name" value="HATPase_c"/>
    <property type="match status" value="1"/>
</dbReference>
<feature type="modified residue" description="4-aspartylphosphate" evidence="9">
    <location>
        <position position="438"/>
    </location>
</feature>
<keyword evidence="4" id="KW-0808">Transferase</keyword>
<comment type="catalytic activity">
    <reaction evidence="1">
        <text>ATP + protein L-histidine = ADP + protein N-phospho-L-histidine.</text>
        <dbReference type="EC" id="2.7.13.3"/>
    </reaction>
</comment>
<feature type="domain" description="Response regulatory" evidence="11">
    <location>
        <begin position="13"/>
        <end position="129"/>
    </location>
</feature>
<dbReference type="InterPro" id="IPR036097">
    <property type="entry name" value="HisK_dim/P_sf"/>
</dbReference>
<dbReference type="Gene3D" id="1.10.287.130">
    <property type="match status" value="1"/>
</dbReference>
<dbReference type="PROSITE" id="PS50109">
    <property type="entry name" value="HIS_KIN"/>
    <property type="match status" value="1"/>
</dbReference>
<dbReference type="InterPro" id="IPR005467">
    <property type="entry name" value="His_kinase_dom"/>
</dbReference>
<proteinExistence type="predicted"/>
<evidence type="ECO:0000256" key="3">
    <source>
        <dbReference type="ARBA" id="ARBA00022553"/>
    </source>
</evidence>
<dbReference type="EMBL" id="AP027041">
    <property type="protein sequence ID" value="BDU17374.1"/>
    <property type="molecule type" value="Genomic_DNA"/>
</dbReference>
<feature type="modified residue" description="4-aspartylphosphate" evidence="9">
    <location>
        <position position="64"/>
    </location>
</feature>
<dbReference type="PANTHER" id="PTHR43065:SF10">
    <property type="entry name" value="PEROXIDE STRESS-ACTIVATED HISTIDINE KINASE MAK3"/>
    <property type="match status" value="1"/>
</dbReference>
<evidence type="ECO:0000256" key="5">
    <source>
        <dbReference type="ARBA" id="ARBA00022741"/>
    </source>
</evidence>
<dbReference type="PRINTS" id="PR00344">
    <property type="entry name" value="BCTRLSENSOR"/>
</dbReference>
<dbReference type="Gene3D" id="3.30.565.10">
    <property type="entry name" value="Histidine kinase-like ATPase, C-terminal domain"/>
    <property type="match status" value="1"/>
</dbReference>
<keyword evidence="5" id="KW-0547">Nucleotide-binding</keyword>
<dbReference type="RefSeq" id="WP_281779311.1">
    <property type="nucleotide sequence ID" value="NZ_AP027041.1"/>
</dbReference>
<sequence>MQANGAPPLGPLNVLMVEDCSEDAELLGEQLLESGLQARFHRVDSERALREALMRERFDVVLSDLSLPGFSGMEALRILREHDAELPFIFVSGTIGEETAVDALHRGANDYVLKQNPARLPNAVARAVREARNARERERAEKELMRSQRLDCLAMLAAGLSHDLRNVLQPLLIVPDLLNSYSDDPNIHRLSTLIAESGRRGHEMAESMLAFVRGTRRASEDVSVAQLFQAVQLLLQGTLPRNVTLVCEPLEEDVFVHCNYVEFQQCLVNLALNGVQAMKERGGELRLSARRAVLDGGERLCIRVSDTGCGMDAHTRSQLFTPFFTTKPEGTGLGLLSCRRFVDALQGRIVVESEVGQGTTFELHLPLRGVVEGGDAAGERFAVGNGQRILLVDGDGTRLSLLANVLDSQGYEPLIAVDGAAALRLLAREGMPALAIIDSDILMLSAVSLLLALRDAGFNGPVITLGDPADPLRHDALPSDAVAAVLSKPLQMSAVFRAVEQALGAKELV</sequence>
<dbReference type="EC" id="2.7.13.3" evidence="2"/>
<dbReference type="InterPro" id="IPR001789">
    <property type="entry name" value="Sig_transdc_resp-reg_receiver"/>
</dbReference>
<keyword evidence="3 9" id="KW-0597">Phosphoprotein</keyword>